<comment type="caution">
    <text evidence="2">The sequence shown here is derived from an EMBL/GenBank/DDBJ whole genome shotgun (WGS) entry which is preliminary data.</text>
</comment>
<dbReference type="Proteomes" id="UP000479132">
    <property type="component" value="Unassembled WGS sequence"/>
</dbReference>
<evidence type="ECO:0000313" key="3">
    <source>
        <dbReference type="Proteomes" id="UP000479132"/>
    </source>
</evidence>
<gene>
    <name evidence="2" type="ORF">G3569_13600</name>
</gene>
<sequence length="500" mass="57233">MPFNRSTFVYLLVLTSFLWGCKTTNPAPEIVPSQTFSADALRQDLNFTSRTIQEVHPAFYNQPEIVTSFQQQIDSLKNTMDHRLNRQEFFLKLAPEITAIQDGHTTVGLPWKEVNYYLKNNGRIFPFDIIFGEDGTYVYRNYSKKDQIKAGLKIRSINETPVKEIKTKFTAMFAGKNKAWRLRRMEKQSDFFKALLWINYQWVDTFDIVFSHDGQSYQETVMGISRSALRSQRDSTAHPPFNFTPVDEKTGLLTINYFGEDKKKYDRFLTSSFEQINRSDIDNLIIDIRDNAGGNSDQAEELLSYLADAPFLLETSVAPRASSQFKKKMKQRIPGLVRWLPLQYFDKRGRTIWRAEEGSLVEVEDTPIQPKAPSKRFKGKLYVLINEGTFSTATTFASAVKRKKLGTLIGRETGGEGGTFYAHPLSFQLPNTKLSLRVSSMKFQLGPDSEGDESIGVLPDSTIPQNIGNEIRQIDTILQECKIHIKKLARVVPEVRYPHN</sequence>
<dbReference type="Gene3D" id="3.90.226.10">
    <property type="entry name" value="2-enoyl-CoA Hydratase, Chain A, domain 1"/>
    <property type="match status" value="1"/>
</dbReference>
<accession>A0A6M1SZV0</accession>
<dbReference type="PANTHER" id="PTHR32060:SF30">
    <property type="entry name" value="CARBOXY-TERMINAL PROCESSING PROTEASE CTPA"/>
    <property type="match status" value="1"/>
</dbReference>
<feature type="domain" description="Tail specific protease" evidence="1">
    <location>
        <begin position="217"/>
        <end position="464"/>
    </location>
</feature>
<protein>
    <recommendedName>
        <fullName evidence="1">Tail specific protease domain-containing protein</fullName>
    </recommendedName>
</protein>
<dbReference type="GO" id="GO:0030288">
    <property type="term" value="C:outer membrane-bounded periplasmic space"/>
    <property type="evidence" value="ECO:0007669"/>
    <property type="project" value="TreeGrafter"/>
</dbReference>
<dbReference type="Pfam" id="PF03572">
    <property type="entry name" value="Peptidase_S41"/>
    <property type="match status" value="1"/>
</dbReference>
<dbReference type="RefSeq" id="WP_165270085.1">
    <property type="nucleotide sequence ID" value="NZ_JAALLS010000019.1"/>
</dbReference>
<dbReference type="GO" id="GO:0008236">
    <property type="term" value="F:serine-type peptidase activity"/>
    <property type="evidence" value="ECO:0007669"/>
    <property type="project" value="InterPro"/>
</dbReference>
<dbReference type="PANTHER" id="PTHR32060">
    <property type="entry name" value="TAIL-SPECIFIC PROTEASE"/>
    <property type="match status" value="1"/>
</dbReference>
<name>A0A6M1SZV0_9BACT</name>
<dbReference type="SMART" id="SM00245">
    <property type="entry name" value="TSPc"/>
    <property type="match status" value="1"/>
</dbReference>
<evidence type="ECO:0000259" key="1">
    <source>
        <dbReference type="SMART" id="SM00245"/>
    </source>
</evidence>
<dbReference type="SUPFAM" id="SSF52096">
    <property type="entry name" value="ClpP/crotonase"/>
    <property type="match status" value="1"/>
</dbReference>
<dbReference type="GO" id="GO:0006508">
    <property type="term" value="P:proteolysis"/>
    <property type="evidence" value="ECO:0007669"/>
    <property type="project" value="InterPro"/>
</dbReference>
<dbReference type="AlphaFoldDB" id="A0A6M1SZV0"/>
<proteinExistence type="predicted"/>
<keyword evidence="3" id="KW-1185">Reference proteome</keyword>
<reference evidence="2 3" key="1">
    <citation type="submission" date="2020-02" db="EMBL/GenBank/DDBJ databases">
        <title>Aliifodinibius halophilus 2W32, complete genome.</title>
        <authorList>
            <person name="Li Y."/>
            <person name="Wu S."/>
        </authorList>
    </citation>
    <scope>NUCLEOTIDE SEQUENCE [LARGE SCALE GENOMIC DNA]</scope>
    <source>
        <strain evidence="2 3">2W32</strain>
    </source>
</reference>
<dbReference type="EMBL" id="JAALLS010000019">
    <property type="protein sequence ID" value="NGP89388.1"/>
    <property type="molecule type" value="Genomic_DNA"/>
</dbReference>
<organism evidence="2 3">
    <name type="scientific">Fodinibius halophilus</name>
    <dbReference type="NCBI Taxonomy" id="1736908"/>
    <lineage>
        <taxon>Bacteria</taxon>
        <taxon>Pseudomonadati</taxon>
        <taxon>Balneolota</taxon>
        <taxon>Balneolia</taxon>
        <taxon>Balneolales</taxon>
        <taxon>Balneolaceae</taxon>
        <taxon>Fodinibius</taxon>
    </lineage>
</organism>
<evidence type="ECO:0000313" key="2">
    <source>
        <dbReference type="EMBL" id="NGP89388.1"/>
    </source>
</evidence>
<dbReference type="GO" id="GO:0004175">
    <property type="term" value="F:endopeptidase activity"/>
    <property type="evidence" value="ECO:0007669"/>
    <property type="project" value="TreeGrafter"/>
</dbReference>
<dbReference type="InterPro" id="IPR029045">
    <property type="entry name" value="ClpP/crotonase-like_dom_sf"/>
</dbReference>
<dbReference type="GO" id="GO:0007165">
    <property type="term" value="P:signal transduction"/>
    <property type="evidence" value="ECO:0007669"/>
    <property type="project" value="TreeGrafter"/>
</dbReference>
<dbReference type="InterPro" id="IPR005151">
    <property type="entry name" value="Tail-specific_protease"/>
</dbReference>